<organism evidence="1 2">
    <name type="scientific">Aureibaculum flavum</name>
    <dbReference type="NCBI Taxonomy" id="2795986"/>
    <lineage>
        <taxon>Bacteria</taxon>
        <taxon>Pseudomonadati</taxon>
        <taxon>Bacteroidota</taxon>
        <taxon>Flavobacteriia</taxon>
        <taxon>Flavobacteriales</taxon>
        <taxon>Flavobacteriaceae</taxon>
        <taxon>Aureibaculum</taxon>
    </lineage>
</organism>
<dbReference type="EMBL" id="JAEHFJ010000019">
    <property type="protein sequence ID" value="MBJ2176543.1"/>
    <property type="molecule type" value="Genomic_DNA"/>
</dbReference>
<dbReference type="Gene3D" id="1.20.120.450">
    <property type="entry name" value="dinb family like domain"/>
    <property type="match status" value="1"/>
</dbReference>
<reference evidence="1 2" key="1">
    <citation type="submission" date="2020-12" db="EMBL/GenBank/DDBJ databases">
        <title>Aureibaculum luteum sp. nov. and Aureibaculum flavum sp. nov., novel members of the family Flavobacteriaceae isolated from Antarctic intertidal sediments.</title>
        <authorList>
            <person name="He X."/>
            <person name="Zhang X."/>
        </authorList>
    </citation>
    <scope>NUCLEOTIDE SEQUENCE [LARGE SCALE GENOMIC DNA]</scope>
    <source>
        <strain evidence="1 2">A20</strain>
    </source>
</reference>
<protein>
    <submittedName>
        <fullName evidence="1">DinB family protein</fullName>
    </submittedName>
</protein>
<evidence type="ECO:0000313" key="2">
    <source>
        <dbReference type="Proteomes" id="UP000623301"/>
    </source>
</evidence>
<comment type="caution">
    <text evidence="1">The sequence shown here is derived from an EMBL/GenBank/DDBJ whole genome shotgun (WGS) entry which is preliminary data.</text>
</comment>
<accession>A0ABS0WX75</accession>
<proteinExistence type="predicted"/>
<sequence length="119" mass="13070">MFDCVFCGISTKEINLVARKRNELAEQKTAMGLTYFAEIISKLKRLTVEDLNEVVAVSDDLGLGVVTTKYTLASILSQAHSHAIHHFVSIGYIISQLGIELPDADFGYNPTTPKKDVLA</sequence>
<keyword evidence="2" id="KW-1185">Reference proteome</keyword>
<gene>
    <name evidence="1" type="ORF">JBL43_20005</name>
</gene>
<dbReference type="InterPro" id="IPR034660">
    <property type="entry name" value="DinB/YfiT-like"/>
</dbReference>
<dbReference type="RefSeq" id="WP_198843128.1">
    <property type="nucleotide sequence ID" value="NZ_JAEHFJ010000019.1"/>
</dbReference>
<evidence type="ECO:0000313" key="1">
    <source>
        <dbReference type="EMBL" id="MBJ2176543.1"/>
    </source>
</evidence>
<dbReference type="Proteomes" id="UP000623301">
    <property type="component" value="Unassembled WGS sequence"/>
</dbReference>
<name>A0ABS0WX75_9FLAO</name>
<dbReference type="SUPFAM" id="SSF109854">
    <property type="entry name" value="DinB/YfiT-like putative metalloenzymes"/>
    <property type="match status" value="1"/>
</dbReference>